<evidence type="ECO:0000259" key="3">
    <source>
        <dbReference type="Pfam" id="PF12612"/>
    </source>
</evidence>
<sequence>MEPNFGPEEAYLGTINDDVLEGKVFVAFEKLEEFTNLQRTFLELDLFKNPSEEEDKKEWSLYKSLTNILDTYQEQSYLLDPYLEAMVAPVVDCLRSHAKTSILNEKRGSPARVNRLALLLYGYVKCRGYKTIIRFFPHEIADLSIALDFLLASDGLIQDATQWALRYVVIVWLSLICMIPFDLEQFDDVDRIGYTAASMETSAKNYLGKAGLEREAAALLLSRLYTRQDTRTRFHPFLDWSQAQLDGNADVITITGIFEVLCEVVKSGSVEQIQVKASQLFTIANTIETKTLSSKTGIRKLRTKLVSRVALRLLPARSNAGRILTGEREEVPASDSDIDVPEEVEQVLEQLFEALQDKDTIVRWSAAKGVARISERLPADFADQVLETILGLFAIHSIDAAGLSELPAIAEATWHGACLACAETARRDLVASKRLPELIDWLSKAIYFDLRKGAHSIGSNVRDAAAYVIWALARTQDSSALAPHSQSLAQRLTAVALYDREIHIRRAASAAFQEHVGRNSLFPHGIDVLGKTDFYAVSVRRNAFLTAAPQVAHHPEYRPFLMNHVLNVVLRHWDPAMRELGSQSLRLICLEDLSTLGPEAIVKSTRLLDCIDISDLHGGLLALSEIAIAYRESEEAGSREEHLREIFRSLSRVPFDVVVGSRNAIVTAAACRLISVALTLPEVSNATTVFHWRKIIDHGLKHRTPFVQEAAADAMATVSKLVDSSATTSLGTVLGAVDYSAHNNALSEATPPKLNVEARRNCYQAIPRILSTVSGEISRYLSPETVNSLYDALLKGLDDYSTDERGDVGSWIRVACIRSLTTVSELLIRNASSLPALDTYLPPAKYHEAISGILKQGVERLDNVRQTAGECFLMLLELPPPAVNVSDAWLLPGLPTLRELFSGESTGWNEAAFLFPKAVQFLQQRPLSNSLVSYAKSLPVTGGGENYDLNTLVEELIARAKTNVASNAVVIPIIHTFNVLLEGDALIRLSEDARGIKNLQQLLSITATGVARLKSVPRIQETMKLVVNFLPFQPLFETIVPKLLDFLGHQFPSIRSSSAEYLYVFLQGADIGKDTDEVEELLLETEWSSPDGSSTKGAAESVVELLLNGE</sequence>
<dbReference type="OrthoDB" id="1735853at2759"/>
<reference evidence="5" key="2">
    <citation type="submission" date="2021-10" db="EMBL/GenBank/DDBJ databases">
        <title>Phylogenomics reveals ancestral predisposition of the termite-cultivated fungus Termitomyces towards a domesticated lifestyle.</title>
        <authorList>
            <person name="Auxier B."/>
            <person name="Grum-Grzhimaylo A."/>
            <person name="Cardenas M.E."/>
            <person name="Lodge J.D."/>
            <person name="Laessoe T."/>
            <person name="Pedersen O."/>
            <person name="Smith M.E."/>
            <person name="Kuyper T.W."/>
            <person name="Franco-Molano E.A."/>
            <person name="Baroni T.J."/>
            <person name="Aanen D.K."/>
        </authorList>
    </citation>
    <scope>NUCLEOTIDE SEQUENCE</scope>
    <source>
        <strain evidence="5">AP01</strain>
        <tissue evidence="5">Mycelium</tissue>
    </source>
</reference>
<dbReference type="GO" id="GO:0005096">
    <property type="term" value="F:GTPase activator activity"/>
    <property type="evidence" value="ECO:0007669"/>
    <property type="project" value="InterPro"/>
</dbReference>
<evidence type="ECO:0000259" key="4">
    <source>
        <dbReference type="Pfam" id="PF25767"/>
    </source>
</evidence>
<dbReference type="InterPro" id="IPR016024">
    <property type="entry name" value="ARM-type_fold"/>
</dbReference>
<keyword evidence="6" id="KW-1185">Reference proteome</keyword>
<dbReference type="Pfam" id="PF23579">
    <property type="entry name" value="ARM_TBCD"/>
    <property type="match status" value="1"/>
</dbReference>
<protein>
    <recommendedName>
        <fullName evidence="7">Tubulin-specific chaperone D</fullName>
    </recommendedName>
</protein>
<name>A0A9P7KG73_9AGAR</name>
<proteinExistence type="predicted"/>
<dbReference type="GO" id="GO:0007021">
    <property type="term" value="P:tubulin complex assembly"/>
    <property type="evidence" value="ECO:0007669"/>
    <property type="project" value="InterPro"/>
</dbReference>
<reference evidence="5" key="1">
    <citation type="submission" date="2020-07" db="EMBL/GenBank/DDBJ databases">
        <authorList>
            <person name="Nieuwenhuis M."/>
            <person name="Van De Peppel L.J.J."/>
        </authorList>
    </citation>
    <scope>NUCLEOTIDE SEQUENCE</scope>
    <source>
        <strain evidence="5">AP01</strain>
        <tissue evidence="5">Mycelium</tissue>
    </source>
</reference>
<dbReference type="InterPro" id="IPR033162">
    <property type="entry name" value="TBCD"/>
</dbReference>
<evidence type="ECO:0000313" key="6">
    <source>
        <dbReference type="Proteomes" id="UP000775547"/>
    </source>
</evidence>
<dbReference type="GO" id="GO:0048487">
    <property type="term" value="F:beta-tubulin binding"/>
    <property type="evidence" value="ECO:0007669"/>
    <property type="project" value="InterPro"/>
</dbReference>
<organism evidence="5 6">
    <name type="scientific">Asterophora parasitica</name>
    <dbReference type="NCBI Taxonomy" id="117018"/>
    <lineage>
        <taxon>Eukaryota</taxon>
        <taxon>Fungi</taxon>
        <taxon>Dikarya</taxon>
        <taxon>Basidiomycota</taxon>
        <taxon>Agaricomycotina</taxon>
        <taxon>Agaricomycetes</taxon>
        <taxon>Agaricomycetidae</taxon>
        <taxon>Agaricales</taxon>
        <taxon>Tricholomatineae</taxon>
        <taxon>Lyophyllaceae</taxon>
        <taxon>Asterophora</taxon>
    </lineage>
</organism>
<evidence type="ECO:0008006" key="7">
    <source>
        <dbReference type="Google" id="ProtNLM"/>
    </source>
</evidence>
<dbReference type="PANTHER" id="PTHR12658">
    <property type="entry name" value="BETA-TUBULIN COFACTOR D"/>
    <property type="match status" value="1"/>
</dbReference>
<dbReference type="PROSITE" id="PS50077">
    <property type="entry name" value="HEAT_REPEAT"/>
    <property type="match status" value="1"/>
</dbReference>
<dbReference type="Pfam" id="PF12612">
    <property type="entry name" value="TFCD_C"/>
    <property type="match status" value="2"/>
</dbReference>
<dbReference type="Proteomes" id="UP000775547">
    <property type="component" value="Unassembled WGS sequence"/>
</dbReference>
<dbReference type="Gene3D" id="1.25.10.10">
    <property type="entry name" value="Leucine-rich Repeat Variant"/>
    <property type="match status" value="2"/>
</dbReference>
<comment type="caution">
    <text evidence="5">The sequence shown here is derived from an EMBL/GenBank/DDBJ whole genome shotgun (WGS) entry which is preliminary data.</text>
</comment>
<evidence type="ECO:0000256" key="1">
    <source>
        <dbReference type="ARBA" id="ARBA00023186"/>
    </source>
</evidence>
<feature type="domain" description="Tubulin-folding cofactor D ARM repeats" evidence="4">
    <location>
        <begin position="329"/>
        <end position="526"/>
    </location>
</feature>
<dbReference type="InterPro" id="IPR022577">
    <property type="entry name" value="TBCD_C"/>
</dbReference>
<dbReference type="InterPro" id="IPR058033">
    <property type="entry name" value="ARM_TBCD_2nd"/>
</dbReference>
<dbReference type="PANTHER" id="PTHR12658:SF0">
    <property type="entry name" value="TUBULIN-SPECIFIC CHAPERONE D"/>
    <property type="match status" value="1"/>
</dbReference>
<dbReference type="InterPro" id="IPR021133">
    <property type="entry name" value="HEAT_type_2"/>
</dbReference>
<evidence type="ECO:0000313" key="5">
    <source>
        <dbReference type="EMBL" id="KAG5648314.1"/>
    </source>
</evidence>
<dbReference type="GO" id="GO:0000226">
    <property type="term" value="P:microtubule cytoskeleton organization"/>
    <property type="evidence" value="ECO:0007669"/>
    <property type="project" value="TreeGrafter"/>
</dbReference>
<dbReference type="GO" id="GO:0007023">
    <property type="term" value="P:post-chaperonin tubulin folding pathway"/>
    <property type="evidence" value="ECO:0007669"/>
    <property type="project" value="InterPro"/>
</dbReference>
<evidence type="ECO:0000256" key="2">
    <source>
        <dbReference type="PROSITE-ProRule" id="PRU00103"/>
    </source>
</evidence>
<keyword evidence="1" id="KW-0143">Chaperone</keyword>
<dbReference type="SUPFAM" id="SSF48371">
    <property type="entry name" value="ARM repeat"/>
    <property type="match status" value="2"/>
</dbReference>
<gene>
    <name evidence="5" type="ORF">DXG03_004886</name>
</gene>
<feature type="repeat" description="HEAT" evidence="2">
    <location>
        <begin position="347"/>
        <end position="384"/>
    </location>
</feature>
<dbReference type="Pfam" id="PF25767">
    <property type="entry name" value="ARM_TBCD_2nd"/>
    <property type="match status" value="1"/>
</dbReference>
<dbReference type="InterPro" id="IPR011989">
    <property type="entry name" value="ARM-like"/>
</dbReference>
<feature type="domain" description="Tubulin-folding cofactor D C-terminal" evidence="3">
    <location>
        <begin position="847"/>
        <end position="923"/>
    </location>
</feature>
<dbReference type="AlphaFoldDB" id="A0A9P7KG73"/>
<dbReference type="EMBL" id="JABCKV010000003">
    <property type="protein sequence ID" value="KAG5648314.1"/>
    <property type="molecule type" value="Genomic_DNA"/>
</dbReference>
<feature type="domain" description="Tubulin-folding cofactor D C-terminal" evidence="3">
    <location>
        <begin position="924"/>
        <end position="1018"/>
    </location>
</feature>
<accession>A0A9P7KG73</accession>